<dbReference type="CDD" id="cd03801">
    <property type="entry name" value="GT4_PimA-like"/>
    <property type="match status" value="1"/>
</dbReference>
<dbReference type="AlphaFoldDB" id="E0UV24"/>
<dbReference type="HOGENOM" id="CLU_009583_0_4_7"/>
<dbReference type="GO" id="GO:0016757">
    <property type="term" value="F:glycosyltransferase activity"/>
    <property type="evidence" value="ECO:0007669"/>
    <property type="project" value="InterPro"/>
</dbReference>
<proteinExistence type="predicted"/>
<dbReference type="EMBL" id="CP002205">
    <property type="protein sequence ID" value="ADN09606.1"/>
    <property type="molecule type" value="Genomic_DNA"/>
</dbReference>
<sequence>MKNKNILELCLAHGLGGLELFVASCYENFSSKATCKVVVAPGTKLDNYLENIDKFHIQRNKLFPFIPALQLAKYIDENDIDIVHFHWTRDIITAVLAKVLSKKKPKLVQSRHMRMTRFKDDFYHKWLYKNIDMMHAVTLQVKEQLEKFIPSEIRPKIGMVYLGVKASKIDEVKVAELKKQYNLKDEFIVGIVGRIEEGKGQYKVIEALYALKDLDIKVLIVGSAMDEEYLKTLQDKVSDLGLKDKVIFTGFTKDVDEYMQCFDVNILATENETFGLVVVEAMVNRVPMIATNKGGPLEIIEDGADGLLFDGSINDLAEKIELLYKNKDLKESISKAGYLKAREKFDWDKQLDKLYKAMI</sequence>
<organism evidence="3 4">
    <name type="scientific">Sulfurimonas autotrophica (strain ATCC BAA-671 / DSM 16294 / JCM 11897 / OK10)</name>
    <dbReference type="NCBI Taxonomy" id="563040"/>
    <lineage>
        <taxon>Bacteria</taxon>
        <taxon>Pseudomonadati</taxon>
        <taxon>Campylobacterota</taxon>
        <taxon>Epsilonproteobacteria</taxon>
        <taxon>Campylobacterales</taxon>
        <taxon>Sulfurimonadaceae</taxon>
        <taxon>Sulfurimonas</taxon>
    </lineage>
</organism>
<dbReference type="CAZy" id="GT4">
    <property type="family name" value="Glycosyltransferase Family 4"/>
</dbReference>
<gene>
    <name evidence="3" type="ordered locus">Saut_1559</name>
</gene>
<feature type="domain" description="Glycosyl transferase family 1" evidence="1">
    <location>
        <begin position="176"/>
        <end position="338"/>
    </location>
</feature>
<keyword evidence="4" id="KW-1185">Reference proteome</keyword>
<dbReference type="Gene3D" id="3.40.50.2000">
    <property type="entry name" value="Glycogen Phosphorylase B"/>
    <property type="match status" value="2"/>
</dbReference>
<reference evidence="4" key="1">
    <citation type="journal article" date="2010" name="Stand. Genomic Sci.">
        <title>Complete genome sequence of Sulfurimonas autotrophica type strain (OK10).</title>
        <authorList>
            <person name="Sikorski J."/>
            <person name="Munk C."/>
            <person name="Lapidus A."/>
            <person name="Djao O."/>
            <person name="Lucas S."/>
            <person name="Glavina Del Rio T."/>
            <person name="Nolan M."/>
            <person name="Tice H."/>
            <person name="Han C."/>
            <person name="Cheng J."/>
            <person name="Tapia R."/>
            <person name="Goodwin L."/>
            <person name="Pitluck S."/>
            <person name="Liolios K."/>
            <person name="Ivanova N."/>
            <person name="Mavromatis K."/>
            <person name="Mikhailova N."/>
            <person name="Pati A."/>
            <person name="Sims D."/>
            <person name="Meincke L."/>
            <person name="Brettin T."/>
            <person name="Detter J."/>
            <person name="Chen A."/>
            <person name="Palaniappan K."/>
            <person name="Land M."/>
            <person name="Hauser L."/>
            <person name="Chang Y."/>
            <person name="Jeffries C."/>
            <person name="Rohde M."/>
            <person name="Lang E."/>
            <person name="Spring S."/>
            <person name="Goker M."/>
            <person name="Woyke T."/>
            <person name="Bristow J."/>
            <person name="Eisen J."/>
            <person name="Markowitz V."/>
            <person name="Hugenholtz P."/>
            <person name="Kyrpides N."/>
            <person name="Klenk H."/>
        </authorList>
    </citation>
    <scope>NUCLEOTIDE SEQUENCE [LARGE SCALE GENOMIC DNA]</scope>
    <source>
        <strain evidence="4">ATCC BAA-671 / DSM 16294 / JCM 11897 / OK10</strain>
    </source>
</reference>
<dbReference type="Proteomes" id="UP000007803">
    <property type="component" value="Chromosome"/>
</dbReference>
<dbReference type="PANTHER" id="PTHR12526:SF627">
    <property type="entry name" value="D-RHAMNOSYLTRANSFERASE WBPZ"/>
    <property type="match status" value="1"/>
</dbReference>
<dbReference type="PANTHER" id="PTHR12526">
    <property type="entry name" value="GLYCOSYLTRANSFERASE"/>
    <property type="match status" value="1"/>
</dbReference>
<evidence type="ECO:0000259" key="2">
    <source>
        <dbReference type="Pfam" id="PF13439"/>
    </source>
</evidence>
<dbReference type="Pfam" id="PF00534">
    <property type="entry name" value="Glycos_transf_1"/>
    <property type="match status" value="1"/>
</dbReference>
<feature type="domain" description="Glycosyltransferase subfamily 4-like N-terminal" evidence="2">
    <location>
        <begin position="38"/>
        <end position="164"/>
    </location>
</feature>
<accession>E0UV24</accession>
<protein>
    <submittedName>
        <fullName evidence="3">Glycosyl transferase group 1</fullName>
    </submittedName>
</protein>
<dbReference type="KEGG" id="sua:Saut_1559"/>
<dbReference type="OrthoDB" id="1522162at2"/>
<name>E0UV24_SULAO</name>
<dbReference type="InterPro" id="IPR028098">
    <property type="entry name" value="Glyco_trans_4-like_N"/>
</dbReference>
<dbReference type="RefSeq" id="WP_013327359.1">
    <property type="nucleotide sequence ID" value="NC_014506.1"/>
</dbReference>
<dbReference type="InterPro" id="IPR001296">
    <property type="entry name" value="Glyco_trans_1"/>
</dbReference>
<evidence type="ECO:0000313" key="4">
    <source>
        <dbReference type="Proteomes" id="UP000007803"/>
    </source>
</evidence>
<evidence type="ECO:0000259" key="1">
    <source>
        <dbReference type="Pfam" id="PF00534"/>
    </source>
</evidence>
<dbReference type="Pfam" id="PF13439">
    <property type="entry name" value="Glyco_transf_4"/>
    <property type="match status" value="1"/>
</dbReference>
<evidence type="ECO:0000313" key="3">
    <source>
        <dbReference type="EMBL" id="ADN09606.1"/>
    </source>
</evidence>
<keyword evidence="3" id="KW-0808">Transferase</keyword>
<dbReference type="STRING" id="563040.Saut_1559"/>
<dbReference type="eggNOG" id="COG0438">
    <property type="taxonomic scope" value="Bacteria"/>
</dbReference>
<dbReference type="SUPFAM" id="SSF53756">
    <property type="entry name" value="UDP-Glycosyltransferase/glycogen phosphorylase"/>
    <property type="match status" value="1"/>
</dbReference>